<dbReference type="GO" id="GO:0003743">
    <property type="term" value="F:translation initiation factor activity"/>
    <property type="evidence" value="ECO:0007669"/>
    <property type="project" value="UniProtKB-KW"/>
</dbReference>
<evidence type="ECO:0000256" key="6">
    <source>
        <dbReference type="SAM" id="MobiDB-lite"/>
    </source>
</evidence>
<dbReference type="EMBL" id="KB822713">
    <property type="protein sequence ID" value="ETN44983.1"/>
    <property type="molecule type" value="Genomic_DNA"/>
</dbReference>
<keyword evidence="8" id="KW-1185">Reference proteome</keyword>
<name>W2SAD8_CYPE1</name>
<dbReference type="Gene3D" id="3.30.760.10">
    <property type="entry name" value="RNA Cap, Translation Initiation Factor Eif4e"/>
    <property type="match status" value="1"/>
</dbReference>
<dbReference type="OrthoDB" id="17977at2759"/>
<dbReference type="RefSeq" id="XP_008712753.1">
    <property type="nucleotide sequence ID" value="XM_008714531.1"/>
</dbReference>
<keyword evidence="3 5" id="KW-0694">RNA-binding</keyword>
<dbReference type="GeneID" id="19977198"/>
<dbReference type="InterPro" id="IPR023398">
    <property type="entry name" value="TIF_eIF4e-like"/>
</dbReference>
<dbReference type="HOGENOM" id="CLU_043552_5_0_1"/>
<reference evidence="7 8" key="1">
    <citation type="submission" date="2013-03" db="EMBL/GenBank/DDBJ databases">
        <title>The Genome Sequence of Phialophora europaea CBS 101466.</title>
        <authorList>
            <consortium name="The Broad Institute Genomics Platform"/>
            <person name="Cuomo C."/>
            <person name="de Hoog S."/>
            <person name="Gorbushina A."/>
            <person name="Walker B."/>
            <person name="Young S.K."/>
            <person name="Zeng Q."/>
            <person name="Gargeya S."/>
            <person name="Fitzgerald M."/>
            <person name="Haas B."/>
            <person name="Abouelleil A."/>
            <person name="Allen A.W."/>
            <person name="Alvarado L."/>
            <person name="Arachchi H.M."/>
            <person name="Berlin A.M."/>
            <person name="Chapman S.B."/>
            <person name="Gainer-Dewar J."/>
            <person name="Goldberg J."/>
            <person name="Griggs A."/>
            <person name="Gujja S."/>
            <person name="Hansen M."/>
            <person name="Howarth C."/>
            <person name="Imamovic A."/>
            <person name="Ireland A."/>
            <person name="Larimer J."/>
            <person name="McCowan C."/>
            <person name="Murphy C."/>
            <person name="Pearson M."/>
            <person name="Poon T.W."/>
            <person name="Priest M."/>
            <person name="Roberts A."/>
            <person name="Saif S."/>
            <person name="Shea T."/>
            <person name="Sisk P."/>
            <person name="Sykes S."/>
            <person name="Wortman J."/>
            <person name="Nusbaum C."/>
            <person name="Birren B."/>
        </authorList>
    </citation>
    <scope>NUCLEOTIDE SEQUENCE [LARGE SCALE GENOMIC DNA]</scope>
    <source>
        <strain evidence="7 8">CBS 101466</strain>
    </source>
</reference>
<dbReference type="VEuPathDB" id="FungiDB:HMPREF1541_09859"/>
<proteinExistence type="inferred from homology"/>
<dbReference type="STRING" id="1220924.W2SAD8"/>
<dbReference type="GO" id="GO:0000340">
    <property type="term" value="F:RNA 7-methylguanosine cap binding"/>
    <property type="evidence" value="ECO:0007669"/>
    <property type="project" value="TreeGrafter"/>
</dbReference>
<protein>
    <submittedName>
        <fullName evidence="7">Uncharacterized protein</fullName>
    </submittedName>
</protein>
<dbReference type="AlphaFoldDB" id="W2SAD8"/>
<feature type="compositionally biased region" description="Polar residues" evidence="6">
    <location>
        <begin position="14"/>
        <end position="46"/>
    </location>
</feature>
<dbReference type="PANTHER" id="PTHR11960">
    <property type="entry name" value="EUKARYOTIC TRANSLATION INITIATION FACTOR 4E RELATED"/>
    <property type="match status" value="1"/>
</dbReference>
<dbReference type="InterPro" id="IPR001040">
    <property type="entry name" value="TIF_eIF_4E"/>
</dbReference>
<dbReference type="Pfam" id="PF01652">
    <property type="entry name" value="IF4E"/>
    <property type="match status" value="1"/>
</dbReference>
<evidence type="ECO:0000256" key="3">
    <source>
        <dbReference type="ARBA" id="ARBA00022884"/>
    </source>
</evidence>
<evidence type="ECO:0000256" key="2">
    <source>
        <dbReference type="ARBA" id="ARBA00022845"/>
    </source>
</evidence>
<evidence type="ECO:0000313" key="8">
    <source>
        <dbReference type="Proteomes" id="UP000030752"/>
    </source>
</evidence>
<dbReference type="SUPFAM" id="SSF55418">
    <property type="entry name" value="eIF4e-like"/>
    <property type="match status" value="1"/>
</dbReference>
<evidence type="ECO:0000256" key="5">
    <source>
        <dbReference type="RuleBase" id="RU004374"/>
    </source>
</evidence>
<evidence type="ECO:0000256" key="1">
    <source>
        <dbReference type="ARBA" id="ARBA00022540"/>
    </source>
</evidence>
<accession>W2SAD8</accession>
<sequence>MSMSSFPALDETVPSRSRSATLESLSRSRNPSVSRAAPQQQVTSDVPTRPPMPRRSSSAMHREVLTRLRPMPFQYIWCAWHSKPSVSPVSTPNEDTAPASPTYALTLLSQEVKDVAAFYRIFNNTPWSSVKAKESVHFFRTGVKPLWEDPQNLDGGCWVFKVRKEDGKAQRAWEECCVLALGGQLQSAIADEHDHILGLSYSPRLYQAHISIWTQSGANKQSIAKLEQAVIDGLSEDLRPKSSMEYYYKMHREHEGFEEAVGLKSTETQA</sequence>
<comment type="similarity">
    <text evidence="5">Belongs to the eukaryotic initiation factor 4E family.</text>
</comment>
<evidence type="ECO:0000256" key="4">
    <source>
        <dbReference type="ARBA" id="ARBA00022917"/>
    </source>
</evidence>
<keyword evidence="2" id="KW-0810">Translation regulation</keyword>
<dbReference type="GO" id="GO:0006417">
    <property type="term" value="P:regulation of translation"/>
    <property type="evidence" value="ECO:0007669"/>
    <property type="project" value="UniProtKB-KW"/>
</dbReference>
<gene>
    <name evidence="7" type="ORF">HMPREF1541_09859</name>
</gene>
<dbReference type="Proteomes" id="UP000030752">
    <property type="component" value="Unassembled WGS sequence"/>
</dbReference>
<organism evidence="7 8">
    <name type="scientific">Cyphellophora europaea (strain CBS 101466)</name>
    <name type="common">Phialophora europaea</name>
    <dbReference type="NCBI Taxonomy" id="1220924"/>
    <lineage>
        <taxon>Eukaryota</taxon>
        <taxon>Fungi</taxon>
        <taxon>Dikarya</taxon>
        <taxon>Ascomycota</taxon>
        <taxon>Pezizomycotina</taxon>
        <taxon>Eurotiomycetes</taxon>
        <taxon>Chaetothyriomycetidae</taxon>
        <taxon>Chaetothyriales</taxon>
        <taxon>Cyphellophoraceae</taxon>
        <taxon>Cyphellophora</taxon>
    </lineage>
</organism>
<keyword evidence="4 5" id="KW-0648">Protein biosynthesis</keyword>
<dbReference type="eggNOG" id="KOG1669">
    <property type="taxonomic scope" value="Eukaryota"/>
</dbReference>
<dbReference type="PANTHER" id="PTHR11960:SF66">
    <property type="entry name" value="EUKARYOTIC TRANSLATION INITIATION FACTOR 4E TYPE 3"/>
    <property type="match status" value="1"/>
</dbReference>
<feature type="region of interest" description="Disordered" evidence="6">
    <location>
        <begin position="1"/>
        <end position="61"/>
    </location>
</feature>
<keyword evidence="1 5" id="KW-0396">Initiation factor</keyword>
<dbReference type="GO" id="GO:0016281">
    <property type="term" value="C:eukaryotic translation initiation factor 4F complex"/>
    <property type="evidence" value="ECO:0007669"/>
    <property type="project" value="TreeGrafter"/>
</dbReference>
<evidence type="ECO:0000313" key="7">
    <source>
        <dbReference type="EMBL" id="ETN44983.1"/>
    </source>
</evidence>
<dbReference type="InParanoid" id="W2SAD8"/>